<proteinExistence type="predicted"/>
<dbReference type="Pfam" id="PF00664">
    <property type="entry name" value="ABC_membrane"/>
    <property type="match status" value="1"/>
</dbReference>
<keyword evidence="4 10" id="KW-0067">ATP-binding</keyword>
<feature type="transmembrane region" description="Helical" evidence="7">
    <location>
        <begin position="160"/>
        <end position="178"/>
    </location>
</feature>
<feature type="transmembrane region" description="Helical" evidence="7">
    <location>
        <begin position="269"/>
        <end position="288"/>
    </location>
</feature>
<dbReference type="SUPFAM" id="SSF90123">
    <property type="entry name" value="ABC transporter transmembrane region"/>
    <property type="match status" value="1"/>
</dbReference>
<sequence>MKKLLPYFKLIAPVKWRFILALVAGVVYGISSGFGLPFMASKVFPLLFSSSEQGLVVAVASDELSPVHYDLGKQEDFTLNEKLYTKSEDGNFNALPQSAILSAGGTYRESEESTPKSLGNLYYKVDDENFQSIQPKLFVKAASQDYKPLSSEAEQKGNKWFLFGAVMMLPAVFFVRGLSGFVNTYQITYCGNFILERLRMDVFTKLQALDLAFFQRHGSGDLMTRIMTESARLQQMLTSTANDLIKQPVTFIAAVFSLVYLSIQQSEFVFILVCFAVIPACIFPIRKLSKRMLERMRVGAKGEGEIGNCVQENLMATRDVRAFNLEEREISKFKTLLDGFFTMIMKMTKYRSMIPPSVEFITALGVSVAIFYSAQNGLTLEMVLPLIFALYMSYEPIKRMGMLQNQLVLGAVAIERLEEILKAEEGVKDPENPKVLPEIAGEISFSNVTFNYEKGTPALDNVSVDINSDEIVALVGPSGAGKSTFTHLISRSYEHQGGVIAFDGLDVRDYKLHDVRANVSVVSQDPYLFNDTVENNIRLGKLDATEEEIRIAARLAHCHNFIEELPQGYHTMVGEKATRLSGGQRQRLAIARAFLKNSPILILDEATSALDAESEQAVQGALEDLVKGRTTLIIAHRFSSIKIAHRILVFDAGKIVAQGSHDELMASSDLYRNLHEKQLLE</sequence>
<dbReference type="InterPro" id="IPR027417">
    <property type="entry name" value="P-loop_NTPase"/>
</dbReference>
<name>A0ABW4ZCU6_9BACT</name>
<dbReference type="InterPro" id="IPR039421">
    <property type="entry name" value="Type_1_exporter"/>
</dbReference>
<accession>A0ABW4ZCU6</accession>
<dbReference type="InterPro" id="IPR017871">
    <property type="entry name" value="ABC_transporter-like_CS"/>
</dbReference>
<keyword evidence="3" id="KW-0547">Nucleotide-binding</keyword>
<dbReference type="PROSITE" id="PS50893">
    <property type="entry name" value="ABC_TRANSPORTER_2"/>
    <property type="match status" value="1"/>
</dbReference>
<dbReference type="InterPro" id="IPR011527">
    <property type="entry name" value="ABC1_TM_dom"/>
</dbReference>
<dbReference type="Gene3D" id="3.40.50.300">
    <property type="entry name" value="P-loop containing nucleotide triphosphate hydrolases"/>
    <property type="match status" value="1"/>
</dbReference>
<comment type="caution">
    <text evidence="10">The sequence shown here is derived from an EMBL/GenBank/DDBJ whole genome shotgun (WGS) entry which is preliminary data.</text>
</comment>
<feature type="transmembrane region" description="Helical" evidence="7">
    <location>
        <begin position="244"/>
        <end position="263"/>
    </location>
</feature>
<evidence type="ECO:0000256" key="2">
    <source>
        <dbReference type="ARBA" id="ARBA00022692"/>
    </source>
</evidence>
<dbReference type="RefSeq" id="WP_377178285.1">
    <property type="nucleotide sequence ID" value="NZ_JBHUJB010000046.1"/>
</dbReference>
<evidence type="ECO:0000256" key="1">
    <source>
        <dbReference type="ARBA" id="ARBA00004651"/>
    </source>
</evidence>
<dbReference type="SMART" id="SM00382">
    <property type="entry name" value="AAA"/>
    <property type="match status" value="1"/>
</dbReference>
<evidence type="ECO:0000256" key="7">
    <source>
        <dbReference type="SAM" id="Phobius"/>
    </source>
</evidence>
<evidence type="ECO:0000313" key="10">
    <source>
        <dbReference type="EMBL" id="MFD2159520.1"/>
    </source>
</evidence>
<feature type="domain" description="ABC transmembrane type-1" evidence="9">
    <location>
        <begin position="171"/>
        <end position="409"/>
    </location>
</feature>
<keyword evidence="5 7" id="KW-1133">Transmembrane helix</keyword>
<dbReference type="PROSITE" id="PS50929">
    <property type="entry name" value="ABC_TM1F"/>
    <property type="match status" value="1"/>
</dbReference>
<dbReference type="PANTHER" id="PTHR24221">
    <property type="entry name" value="ATP-BINDING CASSETTE SUB-FAMILY B"/>
    <property type="match status" value="1"/>
</dbReference>
<evidence type="ECO:0000259" key="8">
    <source>
        <dbReference type="PROSITE" id="PS50893"/>
    </source>
</evidence>
<dbReference type="InterPro" id="IPR003439">
    <property type="entry name" value="ABC_transporter-like_ATP-bd"/>
</dbReference>
<evidence type="ECO:0000256" key="3">
    <source>
        <dbReference type="ARBA" id="ARBA00022741"/>
    </source>
</evidence>
<comment type="subcellular location">
    <subcellularLocation>
        <location evidence="1">Cell membrane</location>
        <topology evidence="1">Multi-pass membrane protein</topology>
    </subcellularLocation>
</comment>
<dbReference type="CDD" id="cd18552">
    <property type="entry name" value="ABC_6TM_MsbA_like"/>
    <property type="match status" value="1"/>
</dbReference>
<gene>
    <name evidence="10" type="ORF">ACFSW8_11465</name>
</gene>
<dbReference type="SUPFAM" id="SSF52540">
    <property type="entry name" value="P-loop containing nucleoside triphosphate hydrolases"/>
    <property type="match status" value="1"/>
</dbReference>
<dbReference type="InterPro" id="IPR036640">
    <property type="entry name" value="ABC1_TM_sf"/>
</dbReference>
<dbReference type="Pfam" id="PF00005">
    <property type="entry name" value="ABC_tran"/>
    <property type="match status" value="1"/>
</dbReference>
<dbReference type="EMBL" id="JBHUJB010000046">
    <property type="protein sequence ID" value="MFD2159520.1"/>
    <property type="molecule type" value="Genomic_DNA"/>
</dbReference>
<evidence type="ECO:0000259" key="9">
    <source>
        <dbReference type="PROSITE" id="PS50929"/>
    </source>
</evidence>
<dbReference type="Proteomes" id="UP001597389">
    <property type="component" value="Unassembled WGS sequence"/>
</dbReference>
<organism evidence="10 11">
    <name type="scientific">Rubritalea tangerina</name>
    <dbReference type="NCBI Taxonomy" id="430798"/>
    <lineage>
        <taxon>Bacteria</taxon>
        <taxon>Pseudomonadati</taxon>
        <taxon>Verrucomicrobiota</taxon>
        <taxon>Verrucomicrobiia</taxon>
        <taxon>Verrucomicrobiales</taxon>
        <taxon>Rubritaleaceae</taxon>
        <taxon>Rubritalea</taxon>
    </lineage>
</organism>
<keyword evidence="6 7" id="KW-0472">Membrane</keyword>
<evidence type="ECO:0000256" key="5">
    <source>
        <dbReference type="ARBA" id="ARBA00022989"/>
    </source>
</evidence>
<evidence type="ECO:0000313" key="11">
    <source>
        <dbReference type="Proteomes" id="UP001597389"/>
    </source>
</evidence>
<keyword evidence="2 7" id="KW-0812">Transmembrane</keyword>
<dbReference type="Gene3D" id="1.20.1560.10">
    <property type="entry name" value="ABC transporter type 1, transmembrane domain"/>
    <property type="match status" value="1"/>
</dbReference>
<dbReference type="PROSITE" id="PS00211">
    <property type="entry name" value="ABC_TRANSPORTER_1"/>
    <property type="match status" value="1"/>
</dbReference>
<dbReference type="PANTHER" id="PTHR24221:SF654">
    <property type="entry name" value="ATP-BINDING CASSETTE SUB-FAMILY B MEMBER 6"/>
    <property type="match status" value="1"/>
</dbReference>
<evidence type="ECO:0000256" key="4">
    <source>
        <dbReference type="ARBA" id="ARBA00022840"/>
    </source>
</evidence>
<protein>
    <submittedName>
        <fullName evidence="10">ABC transporter ATP-binding protein</fullName>
    </submittedName>
</protein>
<dbReference type="GO" id="GO:0005524">
    <property type="term" value="F:ATP binding"/>
    <property type="evidence" value="ECO:0007669"/>
    <property type="project" value="UniProtKB-KW"/>
</dbReference>
<dbReference type="InterPro" id="IPR003593">
    <property type="entry name" value="AAA+_ATPase"/>
</dbReference>
<evidence type="ECO:0000256" key="6">
    <source>
        <dbReference type="ARBA" id="ARBA00023136"/>
    </source>
</evidence>
<keyword evidence="11" id="KW-1185">Reference proteome</keyword>
<feature type="transmembrane region" description="Helical" evidence="7">
    <location>
        <begin position="353"/>
        <end position="372"/>
    </location>
</feature>
<reference evidence="11" key="1">
    <citation type="journal article" date="2019" name="Int. J. Syst. Evol. Microbiol.">
        <title>The Global Catalogue of Microorganisms (GCM) 10K type strain sequencing project: providing services to taxonomists for standard genome sequencing and annotation.</title>
        <authorList>
            <consortium name="The Broad Institute Genomics Platform"/>
            <consortium name="The Broad Institute Genome Sequencing Center for Infectious Disease"/>
            <person name="Wu L."/>
            <person name="Ma J."/>
        </authorList>
    </citation>
    <scope>NUCLEOTIDE SEQUENCE [LARGE SCALE GENOMIC DNA]</scope>
    <source>
        <strain evidence="11">CCUG 57942</strain>
    </source>
</reference>
<feature type="domain" description="ABC transporter" evidence="8">
    <location>
        <begin position="443"/>
        <end position="677"/>
    </location>
</feature>
<feature type="transmembrane region" description="Helical" evidence="7">
    <location>
        <begin position="20"/>
        <end position="40"/>
    </location>
</feature>